<dbReference type="AlphaFoldDB" id="A0AAD6KEZ7"/>
<proteinExistence type="predicted"/>
<organism evidence="1 2">
    <name type="scientific">Salix udensis</name>
    <dbReference type="NCBI Taxonomy" id="889485"/>
    <lineage>
        <taxon>Eukaryota</taxon>
        <taxon>Viridiplantae</taxon>
        <taxon>Streptophyta</taxon>
        <taxon>Embryophyta</taxon>
        <taxon>Tracheophyta</taxon>
        <taxon>Spermatophyta</taxon>
        <taxon>Magnoliopsida</taxon>
        <taxon>eudicotyledons</taxon>
        <taxon>Gunneridae</taxon>
        <taxon>Pentapetalae</taxon>
        <taxon>rosids</taxon>
        <taxon>fabids</taxon>
        <taxon>Malpighiales</taxon>
        <taxon>Salicaceae</taxon>
        <taxon>Saliceae</taxon>
        <taxon>Salix</taxon>
    </lineage>
</organism>
<keyword evidence="2" id="KW-1185">Reference proteome</keyword>
<sequence length="97" mass="11171">MGITLETFTLLLNKEDDDESDEQESAPADVTVKSEVDRNDFIAAANMDNFELLHNSTLHIYRSHESFEYAENMVASFDLQKSWGFLLLLFQNQHKLS</sequence>
<comment type="caution">
    <text evidence="1">The sequence shown here is derived from an EMBL/GenBank/DDBJ whole genome shotgun (WGS) entry which is preliminary data.</text>
</comment>
<evidence type="ECO:0000313" key="1">
    <source>
        <dbReference type="EMBL" id="KAJ6422058.1"/>
    </source>
</evidence>
<evidence type="ECO:0000313" key="2">
    <source>
        <dbReference type="Proteomes" id="UP001162972"/>
    </source>
</evidence>
<protein>
    <submittedName>
        <fullName evidence="1">Uncharacterized protein</fullName>
    </submittedName>
</protein>
<dbReference type="EMBL" id="JAPFFJ010000007">
    <property type="protein sequence ID" value="KAJ6422058.1"/>
    <property type="molecule type" value="Genomic_DNA"/>
</dbReference>
<gene>
    <name evidence="1" type="ORF">OIU84_027073</name>
</gene>
<feature type="non-terminal residue" evidence="1">
    <location>
        <position position="97"/>
    </location>
</feature>
<accession>A0AAD6KEZ7</accession>
<reference evidence="1 2" key="1">
    <citation type="journal article" date="2023" name="Int. J. Mol. Sci.">
        <title>De Novo Assembly and Annotation of 11 Diverse Shrub Willow (Salix) Genomes Reveals Novel Gene Organization in Sex-Linked Regions.</title>
        <authorList>
            <person name="Hyden B."/>
            <person name="Feng K."/>
            <person name="Yates T.B."/>
            <person name="Jawdy S."/>
            <person name="Cereghino C."/>
            <person name="Smart L.B."/>
            <person name="Muchero W."/>
        </authorList>
    </citation>
    <scope>NUCLEOTIDE SEQUENCE [LARGE SCALE GENOMIC DNA]</scope>
    <source>
        <tissue evidence="1">Shoot tip</tissue>
    </source>
</reference>
<name>A0AAD6KEZ7_9ROSI</name>
<dbReference type="Proteomes" id="UP001162972">
    <property type="component" value="Chromosome 19"/>
</dbReference>